<dbReference type="AlphaFoldDB" id="A0A1B7MFF4"/>
<dbReference type="PROSITE" id="PS51257">
    <property type="entry name" value="PROKAR_LIPOPROTEIN"/>
    <property type="match status" value="1"/>
</dbReference>
<organism evidence="1 2">
    <name type="scientific">Rhizopogon vinicolor AM-OR11-026</name>
    <dbReference type="NCBI Taxonomy" id="1314800"/>
    <lineage>
        <taxon>Eukaryota</taxon>
        <taxon>Fungi</taxon>
        <taxon>Dikarya</taxon>
        <taxon>Basidiomycota</taxon>
        <taxon>Agaricomycotina</taxon>
        <taxon>Agaricomycetes</taxon>
        <taxon>Agaricomycetidae</taxon>
        <taxon>Boletales</taxon>
        <taxon>Suillineae</taxon>
        <taxon>Rhizopogonaceae</taxon>
        <taxon>Rhizopogon</taxon>
    </lineage>
</organism>
<evidence type="ECO:0000313" key="1">
    <source>
        <dbReference type="EMBL" id="OAX31331.1"/>
    </source>
</evidence>
<proteinExistence type="predicted"/>
<protein>
    <submittedName>
        <fullName evidence="1">Uncharacterized protein</fullName>
    </submittedName>
</protein>
<reference evidence="1 2" key="1">
    <citation type="submission" date="2016-06" db="EMBL/GenBank/DDBJ databases">
        <title>Comparative genomics of the ectomycorrhizal sister species Rhizopogon vinicolor and Rhizopogon vesiculosus (Basidiomycota: Boletales) reveals a divergence of the mating type B locus.</title>
        <authorList>
            <consortium name="DOE Joint Genome Institute"/>
            <person name="Mujic A.B."/>
            <person name="Kuo A."/>
            <person name="Tritt A."/>
            <person name="Lipzen A."/>
            <person name="Chen C."/>
            <person name="Johnson J."/>
            <person name="Sharma A."/>
            <person name="Barry K."/>
            <person name="Grigoriev I.V."/>
            <person name="Spatafora J.W."/>
        </authorList>
    </citation>
    <scope>NUCLEOTIDE SEQUENCE [LARGE SCALE GENOMIC DNA]</scope>
    <source>
        <strain evidence="1 2">AM-OR11-026</strain>
    </source>
</reference>
<dbReference type="EMBL" id="KV449453">
    <property type="protein sequence ID" value="OAX31331.1"/>
    <property type="molecule type" value="Genomic_DNA"/>
</dbReference>
<gene>
    <name evidence="1" type="ORF">K503DRAFT_777678</name>
</gene>
<name>A0A1B7MFF4_9AGAM</name>
<dbReference type="OrthoDB" id="2677262at2759"/>
<dbReference type="InParanoid" id="A0A1B7MFF4"/>
<keyword evidence="2" id="KW-1185">Reference proteome</keyword>
<evidence type="ECO:0000313" key="2">
    <source>
        <dbReference type="Proteomes" id="UP000092154"/>
    </source>
</evidence>
<dbReference type="Proteomes" id="UP000092154">
    <property type="component" value="Unassembled WGS sequence"/>
</dbReference>
<sequence>MDHREFPWYPVWVIAIKDWLFPNSSTATVACNVAPQYALWHTNVDDSLSSPNSGSVVNVTRKSAIPDFALLLQHVRIASNGTPILGSQKVVLIVENKPTQARSRYLRLPCPFIGIEGQIGRQALFAFTAHPNLHVIGAVVAFGARWRYVEAVRPESALLKEWMKFNDPGYDVSKELLWAVPEKLKRLSPMKDHSFELLDHMGLTAQAFQFIAQRIKSREHTMWNL</sequence>
<accession>A0A1B7MFF4</accession>